<comment type="caution">
    <text evidence="2">The sequence shown here is derived from an EMBL/GenBank/DDBJ whole genome shotgun (WGS) entry which is preliminary data.</text>
</comment>
<dbReference type="Gene3D" id="1.10.287.70">
    <property type="match status" value="1"/>
</dbReference>
<keyword evidence="2" id="KW-0407">Ion channel</keyword>
<accession>A0ABV8RUA1</accession>
<organism evidence="2 3">
    <name type="scientific">Castellaniella hirudinis</name>
    <dbReference type="NCBI Taxonomy" id="1144617"/>
    <lineage>
        <taxon>Bacteria</taxon>
        <taxon>Pseudomonadati</taxon>
        <taxon>Pseudomonadota</taxon>
        <taxon>Betaproteobacteria</taxon>
        <taxon>Burkholderiales</taxon>
        <taxon>Alcaligenaceae</taxon>
        <taxon>Castellaniella</taxon>
    </lineage>
</organism>
<evidence type="ECO:0000313" key="2">
    <source>
        <dbReference type="EMBL" id="MFC4296717.1"/>
    </source>
</evidence>
<keyword evidence="1" id="KW-0472">Membrane</keyword>
<keyword evidence="3" id="KW-1185">Reference proteome</keyword>
<feature type="transmembrane region" description="Helical" evidence="1">
    <location>
        <begin position="28"/>
        <end position="49"/>
    </location>
</feature>
<keyword evidence="1" id="KW-0812">Transmembrane</keyword>
<dbReference type="EMBL" id="JBHSDY010000001">
    <property type="protein sequence ID" value="MFC4296717.1"/>
    <property type="molecule type" value="Genomic_DNA"/>
</dbReference>
<evidence type="ECO:0000256" key="1">
    <source>
        <dbReference type="SAM" id="Phobius"/>
    </source>
</evidence>
<name>A0ABV8RUA1_9BURK</name>
<sequence length="124" mass="13680">MIHKKGALPMYESRNDPLLHPAHFRRRLILHAGYALLLVSVTLLVGAFGHKFFGDHNWHDALMNAAFVIGGIGTYVMPETSGGKIFSAVYGFFVGLVVMATLGVVLAPIAHRIMHKFHLDEAED</sequence>
<protein>
    <submittedName>
        <fullName evidence="2">Two pore domain potassium channel family protein</fullName>
    </submittedName>
</protein>
<reference evidence="3" key="1">
    <citation type="journal article" date="2019" name="Int. J. Syst. Evol. Microbiol.">
        <title>The Global Catalogue of Microorganisms (GCM) 10K type strain sequencing project: providing services to taxonomists for standard genome sequencing and annotation.</title>
        <authorList>
            <consortium name="The Broad Institute Genomics Platform"/>
            <consortium name="The Broad Institute Genome Sequencing Center for Infectious Disease"/>
            <person name="Wu L."/>
            <person name="Ma J."/>
        </authorList>
    </citation>
    <scope>NUCLEOTIDE SEQUENCE [LARGE SCALE GENOMIC DNA]</scope>
    <source>
        <strain evidence="3">CGMCC 1.19029</strain>
    </source>
</reference>
<evidence type="ECO:0000313" key="3">
    <source>
        <dbReference type="Proteomes" id="UP001595756"/>
    </source>
</evidence>
<dbReference type="RefSeq" id="WP_376811296.1">
    <property type="nucleotide sequence ID" value="NZ_JBHSDY010000001.1"/>
</dbReference>
<proteinExistence type="predicted"/>
<gene>
    <name evidence="2" type="ORF">ACFO0J_01525</name>
</gene>
<feature type="transmembrane region" description="Helical" evidence="1">
    <location>
        <begin position="89"/>
        <end position="110"/>
    </location>
</feature>
<dbReference type="Proteomes" id="UP001595756">
    <property type="component" value="Unassembled WGS sequence"/>
</dbReference>
<keyword evidence="2" id="KW-0406">Ion transport</keyword>
<keyword evidence="1" id="KW-1133">Transmembrane helix</keyword>
<keyword evidence="2" id="KW-0813">Transport</keyword>
<dbReference type="GO" id="GO:0034220">
    <property type="term" value="P:monoatomic ion transmembrane transport"/>
    <property type="evidence" value="ECO:0007669"/>
    <property type="project" value="UniProtKB-KW"/>
</dbReference>